<sequence>MNSAIVLFLSSLADDVIELQAHFAAAEDKKVAEDEPEICIDFTVEQFGHCRSYWFQKFEDYQYADIQEGEWEVLSKGEVEKHENDCWETAGGYWVGVKRVLQELLGRWDWSRISARGDEILLARLEEGLARLAA</sequence>
<reference evidence="1" key="1">
    <citation type="journal article" date="2020" name="Stud. Mycol.">
        <title>101 Dothideomycetes genomes: a test case for predicting lifestyles and emergence of pathogens.</title>
        <authorList>
            <person name="Haridas S."/>
            <person name="Albert R."/>
            <person name="Binder M."/>
            <person name="Bloem J."/>
            <person name="Labutti K."/>
            <person name="Salamov A."/>
            <person name="Andreopoulos B."/>
            <person name="Baker S."/>
            <person name="Barry K."/>
            <person name="Bills G."/>
            <person name="Bluhm B."/>
            <person name="Cannon C."/>
            <person name="Castanera R."/>
            <person name="Culley D."/>
            <person name="Daum C."/>
            <person name="Ezra D."/>
            <person name="Gonzalez J."/>
            <person name="Henrissat B."/>
            <person name="Kuo A."/>
            <person name="Liang C."/>
            <person name="Lipzen A."/>
            <person name="Lutzoni F."/>
            <person name="Magnuson J."/>
            <person name="Mondo S."/>
            <person name="Nolan M."/>
            <person name="Ohm R."/>
            <person name="Pangilinan J."/>
            <person name="Park H.-J."/>
            <person name="Ramirez L."/>
            <person name="Alfaro M."/>
            <person name="Sun H."/>
            <person name="Tritt A."/>
            <person name="Yoshinaga Y."/>
            <person name="Zwiers L.-H."/>
            <person name="Turgeon B."/>
            <person name="Goodwin S."/>
            <person name="Spatafora J."/>
            <person name="Crous P."/>
            <person name="Grigoriev I."/>
        </authorList>
    </citation>
    <scope>NUCLEOTIDE SEQUENCE</scope>
    <source>
        <strain evidence="1">CBS 123094</strain>
    </source>
</reference>
<gene>
    <name evidence="1" type="ORF">P154DRAFT_577612</name>
</gene>
<keyword evidence="2" id="KW-1185">Reference proteome</keyword>
<dbReference type="AlphaFoldDB" id="A0A6A5WBE5"/>
<dbReference type="EMBL" id="ML977601">
    <property type="protein sequence ID" value="KAF1998747.1"/>
    <property type="molecule type" value="Genomic_DNA"/>
</dbReference>
<evidence type="ECO:0000313" key="1">
    <source>
        <dbReference type="EMBL" id="KAF1998747.1"/>
    </source>
</evidence>
<protein>
    <submittedName>
        <fullName evidence="1">Uncharacterized protein</fullName>
    </submittedName>
</protein>
<proteinExistence type="predicted"/>
<evidence type="ECO:0000313" key="2">
    <source>
        <dbReference type="Proteomes" id="UP000799779"/>
    </source>
</evidence>
<name>A0A6A5WBE5_9PLEO</name>
<accession>A0A6A5WBE5</accession>
<dbReference type="Proteomes" id="UP000799779">
    <property type="component" value="Unassembled WGS sequence"/>
</dbReference>
<organism evidence="1 2">
    <name type="scientific">Amniculicola lignicola CBS 123094</name>
    <dbReference type="NCBI Taxonomy" id="1392246"/>
    <lineage>
        <taxon>Eukaryota</taxon>
        <taxon>Fungi</taxon>
        <taxon>Dikarya</taxon>
        <taxon>Ascomycota</taxon>
        <taxon>Pezizomycotina</taxon>
        <taxon>Dothideomycetes</taxon>
        <taxon>Pleosporomycetidae</taxon>
        <taxon>Pleosporales</taxon>
        <taxon>Amniculicolaceae</taxon>
        <taxon>Amniculicola</taxon>
    </lineage>
</organism>